<protein>
    <submittedName>
        <fullName evidence="2">Uncharacterized protein</fullName>
    </submittedName>
</protein>
<dbReference type="AlphaFoldDB" id="A0A8E0RJT8"/>
<feature type="region of interest" description="Disordered" evidence="1">
    <location>
        <begin position="129"/>
        <end position="153"/>
    </location>
</feature>
<gene>
    <name evidence="2" type="ORF">FBUS_00742</name>
</gene>
<proteinExistence type="predicted"/>
<reference evidence="2" key="1">
    <citation type="submission" date="2019-05" db="EMBL/GenBank/DDBJ databases">
        <title>Annotation for the trematode Fasciolopsis buski.</title>
        <authorList>
            <person name="Choi Y.-J."/>
        </authorList>
    </citation>
    <scope>NUCLEOTIDE SEQUENCE</scope>
    <source>
        <strain evidence="2">HT</strain>
        <tissue evidence="2">Whole worm</tissue>
    </source>
</reference>
<accession>A0A8E0RJT8</accession>
<feature type="compositionally biased region" description="Low complexity" evidence="1">
    <location>
        <begin position="73"/>
        <end position="93"/>
    </location>
</feature>
<dbReference type="OrthoDB" id="6277405at2759"/>
<evidence type="ECO:0000313" key="2">
    <source>
        <dbReference type="EMBL" id="KAA0184770.1"/>
    </source>
</evidence>
<feature type="compositionally biased region" description="Basic residues" evidence="1">
    <location>
        <begin position="103"/>
        <end position="112"/>
    </location>
</feature>
<sequence length="196" mass="21102">MIAFRMKIFDPKEFNLFALIDGKEHALDDSFRLADFTDSSLDLQGSLTTLPARSTTGTLNSIRDRPIPLVSQTGRTVPTRSVSSRSGSPTSSSNESQGLNKRSAPRGSRHTTHTNPWWVLCKKLPIASNENSSGPASRNGGTGGVPSPETELVGPAPTAIDVVSFPLLGSTRPLLIFRRASGYFAISDRLLQCMAD</sequence>
<organism evidence="2 3">
    <name type="scientific">Fasciolopsis buskii</name>
    <dbReference type="NCBI Taxonomy" id="27845"/>
    <lineage>
        <taxon>Eukaryota</taxon>
        <taxon>Metazoa</taxon>
        <taxon>Spiralia</taxon>
        <taxon>Lophotrochozoa</taxon>
        <taxon>Platyhelminthes</taxon>
        <taxon>Trematoda</taxon>
        <taxon>Digenea</taxon>
        <taxon>Plagiorchiida</taxon>
        <taxon>Echinostomata</taxon>
        <taxon>Echinostomatoidea</taxon>
        <taxon>Fasciolidae</taxon>
        <taxon>Fasciolopsis</taxon>
    </lineage>
</organism>
<dbReference type="Proteomes" id="UP000728185">
    <property type="component" value="Unassembled WGS sequence"/>
</dbReference>
<feature type="region of interest" description="Disordered" evidence="1">
    <location>
        <begin position="54"/>
        <end position="113"/>
    </location>
</feature>
<evidence type="ECO:0000313" key="3">
    <source>
        <dbReference type="Proteomes" id="UP000728185"/>
    </source>
</evidence>
<evidence type="ECO:0000256" key="1">
    <source>
        <dbReference type="SAM" id="MobiDB-lite"/>
    </source>
</evidence>
<comment type="caution">
    <text evidence="2">The sequence shown here is derived from an EMBL/GenBank/DDBJ whole genome shotgun (WGS) entry which is preliminary data.</text>
</comment>
<dbReference type="EMBL" id="LUCM01010929">
    <property type="protein sequence ID" value="KAA0184770.1"/>
    <property type="molecule type" value="Genomic_DNA"/>
</dbReference>
<name>A0A8E0RJT8_9TREM</name>
<keyword evidence="3" id="KW-1185">Reference proteome</keyword>